<dbReference type="Gene3D" id="1.25.40.10">
    <property type="entry name" value="Tetratricopeptide repeat domain"/>
    <property type="match status" value="1"/>
</dbReference>
<evidence type="ECO:0000256" key="4">
    <source>
        <dbReference type="ARBA" id="ARBA00023187"/>
    </source>
</evidence>
<dbReference type="InterPro" id="IPR011990">
    <property type="entry name" value="TPR-like_helical_dom_sf"/>
</dbReference>
<evidence type="ECO:0008006" key="8">
    <source>
        <dbReference type="Google" id="ProtNLM"/>
    </source>
</evidence>
<evidence type="ECO:0000313" key="6">
    <source>
        <dbReference type="Ensembl" id="ENSNMLP00000031113.1"/>
    </source>
</evidence>
<dbReference type="Pfam" id="PF23240">
    <property type="entry name" value="HAT_PRP39_N"/>
    <property type="match status" value="1"/>
</dbReference>
<dbReference type="Ensembl" id="ENSNMLT00000034674.1">
    <property type="protein sequence ID" value="ENSNMLP00000031113.1"/>
    <property type="gene ID" value="ENSNMLG00000019562.1"/>
</dbReference>
<keyword evidence="5" id="KW-0539">Nucleus</keyword>
<dbReference type="SUPFAM" id="SSF48452">
    <property type="entry name" value="TPR-like"/>
    <property type="match status" value="1"/>
</dbReference>
<dbReference type="Proteomes" id="UP000694523">
    <property type="component" value="Unplaced"/>
</dbReference>
<dbReference type="GO" id="GO:0000395">
    <property type="term" value="P:mRNA 5'-splice site recognition"/>
    <property type="evidence" value="ECO:0007669"/>
    <property type="project" value="TreeGrafter"/>
</dbReference>
<dbReference type="GO" id="GO:0071004">
    <property type="term" value="C:U2-type prespliceosome"/>
    <property type="evidence" value="ECO:0007669"/>
    <property type="project" value="TreeGrafter"/>
</dbReference>
<dbReference type="GO" id="GO:0030627">
    <property type="term" value="F:pre-mRNA 5'-splice site binding"/>
    <property type="evidence" value="ECO:0007669"/>
    <property type="project" value="TreeGrafter"/>
</dbReference>
<organism evidence="6 7">
    <name type="scientific">Neogobius melanostomus</name>
    <name type="common">round goby</name>
    <dbReference type="NCBI Taxonomy" id="47308"/>
    <lineage>
        <taxon>Eukaryota</taxon>
        <taxon>Metazoa</taxon>
        <taxon>Chordata</taxon>
        <taxon>Craniata</taxon>
        <taxon>Vertebrata</taxon>
        <taxon>Euteleostomi</taxon>
        <taxon>Actinopterygii</taxon>
        <taxon>Neopterygii</taxon>
        <taxon>Teleostei</taxon>
        <taxon>Neoteleostei</taxon>
        <taxon>Acanthomorphata</taxon>
        <taxon>Gobiaria</taxon>
        <taxon>Gobiiformes</taxon>
        <taxon>Gobioidei</taxon>
        <taxon>Gobiidae</taxon>
        <taxon>Benthophilinae</taxon>
        <taxon>Neogobiini</taxon>
        <taxon>Neogobius</taxon>
    </lineage>
</organism>
<keyword evidence="2" id="KW-0507">mRNA processing</keyword>
<dbReference type="GO" id="GO:0000243">
    <property type="term" value="C:commitment complex"/>
    <property type="evidence" value="ECO:0007669"/>
    <property type="project" value="TreeGrafter"/>
</dbReference>
<dbReference type="PANTHER" id="PTHR17204:SF24">
    <property type="entry name" value="PRE-MRNA-PROCESSING FACTOR 39-LIKE ISOFORM X1"/>
    <property type="match status" value="1"/>
</dbReference>
<keyword evidence="7" id="KW-1185">Reference proteome</keyword>
<reference evidence="6" key="1">
    <citation type="submission" date="2025-08" db="UniProtKB">
        <authorList>
            <consortium name="Ensembl"/>
        </authorList>
    </citation>
    <scope>IDENTIFICATION</scope>
</reference>
<sequence length="181" mass="20377">MTINANSKSTHAVTVFVYVCNDCVTSVFNNATFLTLLFYFGNKVNLLLLAPFGCFVVTVEMEIANVPEQLPTAVYEENGSATVAADPVVYPRPPATEEQPTDLERLWKAVHDRPQDFTSWTDLLQYCEQENNVATSHEALEAFLARYPLCYGYWKKFADLERRAGNGSKAEEVPASIKYYI</sequence>
<dbReference type="AlphaFoldDB" id="A0A8C6U805"/>
<evidence type="ECO:0000256" key="5">
    <source>
        <dbReference type="ARBA" id="ARBA00023242"/>
    </source>
</evidence>
<accession>A0A8C6U805</accession>
<reference evidence="6" key="2">
    <citation type="submission" date="2025-09" db="UniProtKB">
        <authorList>
            <consortium name="Ensembl"/>
        </authorList>
    </citation>
    <scope>IDENTIFICATION</scope>
</reference>
<dbReference type="GO" id="GO:0005685">
    <property type="term" value="C:U1 snRNP"/>
    <property type="evidence" value="ECO:0007669"/>
    <property type="project" value="TreeGrafter"/>
</dbReference>
<evidence type="ECO:0000256" key="1">
    <source>
        <dbReference type="ARBA" id="ARBA00004123"/>
    </source>
</evidence>
<dbReference type="PANTHER" id="PTHR17204">
    <property type="entry name" value="PRE-MRNA PROCESSING PROTEIN PRP39-RELATED"/>
    <property type="match status" value="1"/>
</dbReference>
<protein>
    <recommendedName>
        <fullName evidence="8">Pre-mRNA-processing factor 39</fullName>
    </recommendedName>
</protein>
<keyword evidence="3" id="KW-0677">Repeat</keyword>
<evidence type="ECO:0000256" key="2">
    <source>
        <dbReference type="ARBA" id="ARBA00022664"/>
    </source>
</evidence>
<evidence type="ECO:0000256" key="3">
    <source>
        <dbReference type="ARBA" id="ARBA00022737"/>
    </source>
</evidence>
<proteinExistence type="predicted"/>
<keyword evidence="4" id="KW-0508">mRNA splicing</keyword>
<comment type="subcellular location">
    <subcellularLocation>
        <location evidence="1">Nucleus</location>
    </subcellularLocation>
</comment>
<name>A0A8C6U805_9GOBI</name>
<evidence type="ECO:0000313" key="7">
    <source>
        <dbReference type="Proteomes" id="UP000694523"/>
    </source>
</evidence>